<organism evidence="1 2">
    <name type="scientific">Candidatus Nitrospira neomarina</name>
    <dbReference type="NCBI Taxonomy" id="3020899"/>
    <lineage>
        <taxon>Bacteria</taxon>
        <taxon>Pseudomonadati</taxon>
        <taxon>Nitrospirota</taxon>
        <taxon>Nitrospiria</taxon>
        <taxon>Nitrospirales</taxon>
        <taxon>Nitrospiraceae</taxon>
        <taxon>Nitrospira</taxon>
    </lineage>
</organism>
<dbReference type="AlphaFoldDB" id="A0AA96JVW0"/>
<dbReference type="Proteomes" id="UP001302494">
    <property type="component" value="Chromosome"/>
</dbReference>
<accession>A0AA96JVW0</accession>
<dbReference type="RefSeq" id="WP_312745349.1">
    <property type="nucleotide sequence ID" value="NZ_CP116968.1"/>
</dbReference>
<reference evidence="1 2" key="1">
    <citation type="submission" date="2023-01" db="EMBL/GenBank/DDBJ databases">
        <title>Cultivation and genomic characterization of new, ubiquitous marine nitrite-oxidizing bacteria from the Nitrospirales.</title>
        <authorList>
            <person name="Mueller A.J."/>
            <person name="Daebeler A."/>
            <person name="Herbold C.W."/>
            <person name="Kirkegaard R.H."/>
            <person name="Daims H."/>
        </authorList>
    </citation>
    <scope>NUCLEOTIDE SEQUENCE [LARGE SCALE GENOMIC DNA]</scope>
    <source>
        <strain evidence="1 2">DK</strain>
    </source>
</reference>
<evidence type="ECO:0000313" key="2">
    <source>
        <dbReference type="Proteomes" id="UP001302494"/>
    </source>
</evidence>
<proteinExistence type="predicted"/>
<name>A0AA96JVW0_9BACT</name>
<dbReference type="EMBL" id="CP116968">
    <property type="protein sequence ID" value="WNM62202.1"/>
    <property type="molecule type" value="Genomic_DNA"/>
</dbReference>
<evidence type="ECO:0000313" key="1">
    <source>
        <dbReference type="EMBL" id="WNM62202.1"/>
    </source>
</evidence>
<sequence>MVRDSIFNVDGQFLEIEMGRCLNCGHVVDLTLLKTRQVEKSSVTAKQEEVLV</sequence>
<protein>
    <submittedName>
        <fullName evidence="1">Uncharacterized protein</fullName>
    </submittedName>
</protein>
<dbReference type="KEGG" id="nneo:PQG83_00220"/>
<gene>
    <name evidence="1" type="ORF">PQG83_00220</name>
</gene>
<keyword evidence="2" id="KW-1185">Reference proteome</keyword>